<evidence type="ECO:0000256" key="10">
    <source>
        <dbReference type="SAM" id="SignalP"/>
    </source>
</evidence>
<dbReference type="Proteomes" id="UP000027135">
    <property type="component" value="Unassembled WGS sequence"/>
</dbReference>
<feature type="chain" id="PRO_5001644696" description="Ionotropic glutamate receptor C-terminal domain-containing protein" evidence="10">
    <location>
        <begin position="19"/>
        <end position="668"/>
    </location>
</feature>
<feature type="signal peptide" evidence="10">
    <location>
        <begin position="1"/>
        <end position="18"/>
    </location>
</feature>
<dbReference type="FunCoup" id="A0A067R490">
    <property type="interactions" value="68"/>
</dbReference>
<evidence type="ECO:0000256" key="6">
    <source>
        <dbReference type="ARBA" id="ARBA00023136"/>
    </source>
</evidence>
<dbReference type="Gene3D" id="3.40.190.10">
    <property type="entry name" value="Periplasmic binding protein-like II"/>
    <property type="match status" value="1"/>
</dbReference>
<evidence type="ECO:0000313" key="13">
    <source>
        <dbReference type="Proteomes" id="UP000027135"/>
    </source>
</evidence>
<proteinExistence type="inferred from homology"/>
<dbReference type="PANTHER" id="PTHR42643">
    <property type="entry name" value="IONOTROPIC RECEPTOR 20A-RELATED"/>
    <property type="match status" value="1"/>
</dbReference>
<keyword evidence="4 9" id="KW-0812">Transmembrane</keyword>
<evidence type="ECO:0000259" key="11">
    <source>
        <dbReference type="Pfam" id="PF00060"/>
    </source>
</evidence>
<dbReference type="SUPFAM" id="SSF53850">
    <property type="entry name" value="Periplasmic binding protein-like II"/>
    <property type="match status" value="1"/>
</dbReference>
<keyword evidence="8" id="KW-0325">Glycoprotein</keyword>
<dbReference type="eggNOG" id="KOG1052">
    <property type="taxonomic scope" value="Eukaryota"/>
</dbReference>
<dbReference type="EMBL" id="KK852902">
    <property type="protein sequence ID" value="KDR14038.1"/>
    <property type="molecule type" value="Genomic_DNA"/>
</dbReference>
<keyword evidence="6 9" id="KW-0472">Membrane</keyword>
<evidence type="ECO:0000256" key="2">
    <source>
        <dbReference type="ARBA" id="ARBA00008685"/>
    </source>
</evidence>
<organism evidence="12 13">
    <name type="scientific">Zootermopsis nevadensis</name>
    <name type="common">Dampwood termite</name>
    <dbReference type="NCBI Taxonomy" id="136037"/>
    <lineage>
        <taxon>Eukaryota</taxon>
        <taxon>Metazoa</taxon>
        <taxon>Ecdysozoa</taxon>
        <taxon>Arthropoda</taxon>
        <taxon>Hexapoda</taxon>
        <taxon>Insecta</taxon>
        <taxon>Pterygota</taxon>
        <taxon>Neoptera</taxon>
        <taxon>Polyneoptera</taxon>
        <taxon>Dictyoptera</taxon>
        <taxon>Blattodea</taxon>
        <taxon>Blattoidea</taxon>
        <taxon>Termitoidae</taxon>
        <taxon>Termopsidae</taxon>
        <taxon>Zootermopsis</taxon>
    </lineage>
</organism>
<keyword evidence="3" id="KW-1003">Cell membrane</keyword>
<comment type="subcellular location">
    <subcellularLocation>
        <location evidence="1">Cell membrane</location>
        <topology evidence="1">Multi-pass membrane protein</topology>
    </subcellularLocation>
</comment>
<keyword evidence="13" id="KW-1185">Reference proteome</keyword>
<evidence type="ECO:0000256" key="7">
    <source>
        <dbReference type="ARBA" id="ARBA00023170"/>
    </source>
</evidence>
<accession>A0A067R490</accession>
<protein>
    <recommendedName>
        <fullName evidence="11">Ionotropic glutamate receptor C-terminal domain-containing protein</fullName>
    </recommendedName>
</protein>
<name>A0A067R490_ZOONE</name>
<dbReference type="GO" id="GO:0005886">
    <property type="term" value="C:plasma membrane"/>
    <property type="evidence" value="ECO:0007669"/>
    <property type="project" value="UniProtKB-SubCell"/>
</dbReference>
<feature type="domain" description="Ionotropic glutamate receptor C-terminal" evidence="11">
    <location>
        <begin position="377"/>
        <end position="531"/>
    </location>
</feature>
<dbReference type="InterPro" id="IPR001320">
    <property type="entry name" value="Iontro_rcpt_C"/>
</dbReference>
<reference evidence="12 13" key="1">
    <citation type="journal article" date="2014" name="Nat. Commun.">
        <title>Molecular traces of alternative social organization in a termite genome.</title>
        <authorList>
            <person name="Terrapon N."/>
            <person name="Li C."/>
            <person name="Robertson H.M."/>
            <person name="Ji L."/>
            <person name="Meng X."/>
            <person name="Booth W."/>
            <person name="Chen Z."/>
            <person name="Childers C.P."/>
            <person name="Glastad K.M."/>
            <person name="Gokhale K."/>
            <person name="Gowin J."/>
            <person name="Gronenberg W."/>
            <person name="Hermansen R.A."/>
            <person name="Hu H."/>
            <person name="Hunt B.G."/>
            <person name="Huylmans A.K."/>
            <person name="Khalil S.M."/>
            <person name="Mitchell R.D."/>
            <person name="Munoz-Torres M.C."/>
            <person name="Mustard J.A."/>
            <person name="Pan H."/>
            <person name="Reese J.T."/>
            <person name="Scharf M.E."/>
            <person name="Sun F."/>
            <person name="Vogel H."/>
            <person name="Xiao J."/>
            <person name="Yang W."/>
            <person name="Yang Z."/>
            <person name="Yang Z."/>
            <person name="Zhou J."/>
            <person name="Zhu J."/>
            <person name="Brent C.S."/>
            <person name="Elsik C.G."/>
            <person name="Goodisman M.A."/>
            <person name="Liberles D.A."/>
            <person name="Roe R.M."/>
            <person name="Vargo E.L."/>
            <person name="Vilcinskas A."/>
            <person name="Wang J."/>
            <person name="Bornberg-Bauer E."/>
            <person name="Korb J."/>
            <person name="Zhang G."/>
            <person name="Liebig J."/>
        </authorList>
    </citation>
    <scope>NUCLEOTIDE SEQUENCE [LARGE SCALE GENOMIC DNA]</scope>
    <source>
        <tissue evidence="12">Whole organism</tissue>
    </source>
</reference>
<evidence type="ECO:0000256" key="5">
    <source>
        <dbReference type="ARBA" id="ARBA00022989"/>
    </source>
</evidence>
<evidence type="ECO:0000256" key="3">
    <source>
        <dbReference type="ARBA" id="ARBA00022475"/>
    </source>
</evidence>
<dbReference type="GO" id="GO:0050906">
    <property type="term" value="P:detection of stimulus involved in sensory perception"/>
    <property type="evidence" value="ECO:0007669"/>
    <property type="project" value="UniProtKB-ARBA"/>
</dbReference>
<comment type="similarity">
    <text evidence="2">Belongs to the glutamate-gated ion channel (TC 1.A.10.1) family.</text>
</comment>
<dbReference type="PANTHER" id="PTHR42643:SF30">
    <property type="entry name" value="IONOTROPIC RECEPTOR 40A-RELATED"/>
    <property type="match status" value="1"/>
</dbReference>
<dbReference type="Pfam" id="PF00060">
    <property type="entry name" value="Lig_chan"/>
    <property type="match status" value="1"/>
</dbReference>
<evidence type="ECO:0000256" key="1">
    <source>
        <dbReference type="ARBA" id="ARBA00004651"/>
    </source>
</evidence>
<dbReference type="AlphaFoldDB" id="A0A067R490"/>
<dbReference type="OrthoDB" id="6430908at2759"/>
<keyword evidence="7" id="KW-0675">Receptor</keyword>
<dbReference type="GO" id="GO:0015276">
    <property type="term" value="F:ligand-gated monoatomic ion channel activity"/>
    <property type="evidence" value="ECO:0007669"/>
    <property type="project" value="InterPro"/>
</dbReference>
<sequence>MFTLVVSVLWQTPTQVQQQMVQCLNDISLKHFTPVHALVVAYYNSQLQESLSRILENETQERNKLYWERDFGNKLLQDLHKSEKWSLLLYLNNDKWNEEMPQSKHGSYIIISLHHHHKNVVQDVSVQIKKLRNDWDWNPRAKFIITLPHAEGNSTKQLAADVFNELWRWRVINMIAVIPALGPKNTTDAVPVLDVYTWFPYRPPGRCADVRDPVVLDHWIVDKYGNGSFLNNATLFPEKVPKDLQGCPIVASLFELEPAVMSKKFTTEDSAKTVFNEGIEIRLLQEFGSATNMTVKYIEPPSGELWGVPLENGSWTGTSGQLVLGLVDVAMDLYFYRCDIIKGTECLTPHMIDHVRWYVPCAAPFPGWMSLIRVFTLSLWLGFLVSYFIVAFIMWQVVKKSNTMFTQSMENQGYTSLVKCLMNFWAIILGESVPNNPPEKPVIRMVFLIWVLYCLAINTVYQTYLTSFLVDPGLQHQISSDEEVINSGMEYGVPAPVLSVVPDLTGYRYQRLLHCNDYKVCQDRIAFKRDFSYIYSTFSMDFTIAARYTNGDGKQLICSFEEIFSSQLITVPVPKGYIMLDRFNQIILHLLQAGIIDQWFKDIKYTTSLRSRVENDVLSGEYIKLSLLHMQSAIYILLLGLLLSFIVFLYEILFCRNAQGYSKRLSGF</sequence>
<keyword evidence="5 9" id="KW-1133">Transmembrane helix</keyword>
<dbReference type="InterPro" id="IPR052192">
    <property type="entry name" value="Insect_Ionotropic_Sensory_Rcpt"/>
</dbReference>
<evidence type="ECO:0000256" key="9">
    <source>
        <dbReference type="SAM" id="Phobius"/>
    </source>
</evidence>
<dbReference type="InParanoid" id="A0A067R490"/>
<evidence type="ECO:0000256" key="8">
    <source>
        <dbReference type="ARBA" id="ARBA00023180"/>
    </source>
</evidence>
<gene>
    <name evidence="12" type="ORF">L798_11950</name>
</gene>
<evidence type="ECO:0000256" key="4">
    <source>
        <dbReference type="ARBA" id="ARBA00022692"/>
    </source>
</evidence>
<feature type="transmembrane region" description="Helical" evidence="9">
    <location>
        <begin position="368"/>
        <end position="393"/>
    </location>
</feature>
<feature type="transmembrane region" description="Helical" evidence="9">
    <location>
        <begin position="633"/>
        <end position="654"/>
    </location>
</feature>
<feature type="transmembrane region" description="Helical" evidence="9">
    <location>
        <begin position="442"/>
        <end position="461"/>
    </location>
</feature>
<evidence type="ECO:0000313" key="12">
    <source>
        <dbReference type="EMBL" id="KDR14038.1"/>
    </source>
</evidence>
<dbReference type="Gene3D" id="1.10.287.70">
    <property type="match status" value="1"/>
</dbReference>
<keyword evidence="10" id="KW-0732">Signal</keyword>